<dbReference type="HOGENOM" id="CLU_2261026_0_0_0"/>
<dbReference type="Proteomes" id="UP000000495">
    <property type="component" value="Chromosome"/>
</dbReference>
<evidence type="ECO:0008006" key="3">
    <source>
        <dbReference type="Google" id="ProtNLM"/>
    </source>
</evidence>
<proteinExistence type="predicted"/>
<gene>
    <name evidence="1" type="ordered locus">PUV_09510</name>
</gene>
<dbReference type="RefSeq" id="WP_013924673.1">
    <property type="nucleotide sequence ID" value="NC_015702.1"/>
</dbReference>
<dbReference type="KEGG" id="puv:PUV_09510"/>
<dbReference type="AlphaFoldDB" id="F8KYF8"/>
<evidence type="ECO:0000313" key="1">
    <source>
        <dbReference type="EMBL" id="CCB85901.1"/>
    </source>
</evidence>
<keyword evidence="2" id="KW-1185">Reference proteome</keyword>
<dbReference type="OrthoDB" id="6268138at2"/>
<reference key="1">
    <citation type="journal article" date="2011" name="Mol. Biol. Evol.">
        <title>Unity in variety -- the pan-genome of the Chlamydiae.</title>
        <authorList>
            <person name="Collingro A."/>
            <person name="Tischler P."/>
            <person name="Weinmaier T."/>
            <person name="Penz T."/>
            <person name="Heinz E."/>
            <person name="Brunham R.C."/>
            <person name="Read T.D."/>
            <person name="Bavoil P.M."/>
            <person name="Sachse K."/>
            <person name="Kahane S."/>
            <person name="Friedman M.G."/>
            <person name="Rattei T."/>
            <person name="Myers G.S.A."/>
            <person name="Horn M."/>
        </authorList>
    </citation>
    <scope>NUCLEOTIDE SEQUENCE</scope>
    <source>
        <strain>UV7</strain>
    </source>
</reference>
<sequence length="103" mass="11951">MPKKTSEEIQMQWKELILKQAQSNLSIVLWCRQNKIAVQTFYYWRNKLFPKPLLTRNAFTEIVQENDNVSSGVSLLCKGVCVLLNRNFDSSVLKACLKVLQQC</sequence>
<dbReference type="STRING" id="765952.PUV_09510"/>
<reference evidence="1 2" key="2">
    <citation type="journal article" date="2011" name="Mol. Biol. Evol.">
        <title>Unity in variety--the pan-genome of the Chlamydiae.</title>
        <authorList>
            <person name="Collingro A."/>
            <person name="Tischler P."/>
            <person name="Weinmaier T."/>
            <person name="Penz T."/>
            <person name="Heinz E."/>
            <person name="Brunham R.C."/>
            <person name="Read T.D."/>
            <person name="Bavoil P.M."/>
            <person name="Sachse K."/>
            <person name="Kahane S."/>
            <person name="Friedman M.G."/>
            <person name="Rattei T."/>
            <person name="Myers G.S."/>
            <person name="Horn M."/>
        </authorList>
    </citation>
    <scope>NUCLEOTIDE SEQUENCE [LARGE SCALE GENOMIC DNA]</scope>
    <source>
        <strain evidence="2">UV7</strain>
    </source>
</reference>
<evidence type="ECO:0000313" key="2">
    <source>
        <dbReference type="Proteomes" id="UP000000495"/>
    </source>
</evidence>
<protein>
    <recommendedName>
        <fullName evidence="3">Transposase</fullName>
    </recommendedName>
</protein>
<name>F8KYF8_PARAV</name>
<organism evidence="1 2">
    <name type="scientific">Parachlamydia acanthamoebae (strain UV7)</name>
    <dbReference type="NCBI Taxonomy" id="765952"/>
    <lineage>
        <taxon>Bacteria</taxon>
        <taxon>Pseudomonadati</taxon>
        <taxon>Chlamydiota</taxon>
        <taxon>Chlamydiia</taxon>
        <taxon>Parachlamydiales</taxon>
        <taxon>Parachlamydiaceae</taxon>
        <taxon>Parachlamydia</taxon>
    </lineage>
</organism>
<dbReference type="NCBIfam" id="NF047593">
    <property type="entry name" value="IS66_ISAeme5_TnpA"/>
    <property type="match status" value="1"/>
</dbReference>
<accession>F8KYF8</accession>
<dbReference type="EMBL" id="FR872580">
    <property type="protein sequence ID" value="CCB85901.1"/>
    <property type="molecule type" value="Genomic_DNA"/>
</dbReference>